<proteinExistence type="predicted"/>
<feature type="signal peptide" evidence="1">
    <location>
        <begin position="1"/>
        <end position="18"/>
    </location>
</feature>
<organism evidence="2">
    <name type="scientific">Culicoides sonorensis</name>
    <name type="common">Biting midge</name>
    <dbReference type="NCBI Taxonomy" id="179676"/>
    <lineage>
        <taxon>Eukaryota</taxon>
        <taxon>Metazoa</taxon>
        <taxon>Ecdysozoa</taxon>
        <taxon>Arthropoda</taxon>
        <taxon>Hexapoda</taxon>
        <taxon>Insecta</taxon>
        <taxon>Pterygota</taxon>
        <taxon>Neoptera</taxon>
        <taxon>Endopterygota</taxon>
        <taxon>Diptera</taxon>
        <taxon>Nematocera</taxon>
        <taxon>Chironomoidea</taxon>
        <taxon>Ceratopogonidae</taxon>
        <taxon>Ceratopogoninae</taxon>
        <taxon>Culicoides</taxon>
        <taxon>Monoculicoides</taxon>
    </lineage>
</organism>
<feature type="chain" id="PRO_5016276145" evidence="1">
    <location>
        <begin position="19"/>
        <end position="81"/>
    </location>
</feature>
<sequence>MKLSIAVLLLMGICFTSAATRYRSNQDIDGNNVQSFIEGSPNIVRSSDIYFEKMESTPKIIVNKSSGIKNLKRCWISFWIK</sequence>
<gene>
    <name evidence="2" type="primary">CSON011809</name>
</gene>
<reference evidence="2" key="1">
    <citation type="submission" date="2018-07" db="EMBL/GenBank/DDBJ databases">
        <authorList>
            <person name="Quirk P.G."/>
            <person name="Krulwich T.A."/>
        </authorList>
    </citation>
    <scope>NUCLEOTIDE SEQUENCE</scope>
</reference>
<name>A0A336N2V4_CULSO</name>
<evidence type="ECO:0000313" key="2">
    <source>
        <dbReference type="EMBL" id="SSX35969.1"/>
    </source>
</evidence>
<dbReference type="EMBL" id="UFQT01005287">
    <property type="protein sequence ID" value="SSX35969.1"/>
    <property type="molecule type" value="Genomic_DNA"/>
</dbReference>
<dbReference type="VEuPathDB" id="VectorBase:CSON011809"/>
<protein>
    <submittedName>
        <fullName evidence="2">CSON011809 protein</fullName>
    </submittedName>
</protein>
<evidence type="ECO:0000256" key="1">
    <source>
        <dbReference type="SAM" id="SignalP"/>
    </source>
</evidence>
<keyword evidence="1" id="KW-0732">Signal</keyword>
<accession>A0A336N2V4</accession>
<dbReference type="AlphaFoldDB" id="A0A336N2V4"/>